<dbReference type="Pfam" id="PF17753">
    <property type="entry name" value="Ig_mannosidase"/>
    <property type="match status" value="1"/>
</dbReference>
<dbReference type="EC" id="3.2.1.25" evidence="5"/>
<accession>A0A9D7XD90</accession>
<gene>
    <name evidence="17" type="ORF">IPO85_09175</name>
</gene>
<dbReference type="Proteomes" id="UP000808349">
    <property type="component" value="Unassembled WGS sequence"/>
</dbReference>
<dbReference type="PANTHER" id="PTHR43730:SF1">
    <property type="entry name" value="BETA-MANNOSIDASE"/>
    <property type="match status" value="1"/>
</dbReference>
<keyword evidence="7 17" id="KW-0378">Hydrolase</keyword>
<evidence type="ECO:0000256" key="12">
    <source>
        <dbReference type="ARBA" id="ARBA00041614"/>
    </source>
</evidence>
<dbReference type="Gene3D" id="2.60.120.260">
    <property type="entry name" value="Galactose-binding domain-like"/>
    <property type="match status" value="1"/>
</dbReference>
<evidence type="ECO:0000256" key="2">
    <source>
        <dbReference type="ARBA" id="ARBA00004613"/>
    </source>
</evidence>
<dbReference type="PANTHER" id="PTHR43730">
    <property type="entry name" value="BETA-MANNOSIDASE"/>
    <property type="match status" value="1"/>
</dbReference>
<dbReference type="Pfam" id="PF17786">
    <property type="entry name" value="Mannosidase_ig"/>
    <property type="match status" value="1"/>
</dbReference>
<dbReference type="InterPro" id="IPR017853">
    <property type="entry name" value="GH"/>
</dbReference>
<evidence type="ECO:0000256" key="10">
    <source>
        <dbReference type="ARBA" id="ARBA00038429"/>
    </source>
</evidence>
<reference evidence="17 18" key="1">
    <citation type="submission" date="2020-10" db="EMBL/GenBank/DDBJ databases">
        <title>Connecting structure to function with the recovery of over 1000 high-quality activated sludge metagenome-assembled genomes encoding full-length rRNA genes using long-read sequencing.</title>
        <authorList>
            <person name="Singleton C.M."/>
            <person name="Petriglieri F."/>
            <person name="Kristensen J.M."/>
            <person name="Kirkegaard R.H."/>
            <person name="Michaelsen T.Y."/>
            <person name="Andersen M.H."/>
            <person name="Karst S.M."/>
            <person name="Dueholm M.S."/>
            <person name="Nielsen P.H."/>
            <person name="Albertsen M."/>
        </authorList>
    </citation>
    <scope>NUCLEOTIDE SEQUENCE [LARGE SCALE GENOMIC DNA]</scope>
    <source>
        <strain evidence="17">Ribe_18-Q3-R11-54_BAT3C.373</strain>
    </source>
</reference>
<keyword evidence="6" id="KW-0964">Secreted</keyword>
<evidence type="ECO:0000256" key="1">
    <source>
        <dbReference type="ARBA" id="ARBA00000829"/>
    </source>
</evidence>
<dbReference type="InterPro" id="IPR041625">
    <property type="entry name" value="Beta-mannosidase_Ig"/>
</dbReference>
<evidence type="ECO:0000256" key="7">
    <source>
        <dbReference type="ARBA" id="ARBA00022801"/>
    </source>
</evidence>
<dbReference type="InterPro" id="IPR006102">
    <property type="entry name" value="Ig-like_GH2"/>
</dbReference>
<evidence type="ECO:0000256" key="3">
    <source>
        <dbReference type="ARBA" id="ARBA00004740"/>
    </source>
</evidence>
<dbReference type="SUPFAM" id="SSF49785">
    <property type="entry name" value="Galactose-binding domain-like"/>
    <property type="match status" value="1"/>
</dbReference>
<dbReference type="AlphaFoldDB" id="A0A9D7XD90"/>
<evidence type="ECO:0000256" key="5">
    <source>
        <dbReference type="ARBA" id="ARBA00012754"/>
    </source>
</evidence>
<evidence type="ECO:0000256" key="11">
    <source>
        <dbReference type="ARBA" id="ARBA00041069"/>
    </source>
</evidence>
<comment type="pathway">
    <text evidence="3">Glycan metabolism; N-glycan degradation.</text>
</comment>
<dbReference type="SUPFAM" id="SSF51445">
    <property type="entry name" value="(Trans)glycosidases"/>
    <property type="match status" value="1"/>
</dbReference>
<dbReference type="Pfam" id="PF22666">
    <property type="entry name" value="Glyco_hydro_2_N2"/>
    <property type="match status" value="1"/>
</dbReference>
<dbReference type="InterPro" id="IPR036156">
    <property type="entry name" value="Beta-gal/glucu_dom_sf"/>
</dbReference>
<comment type="similarity">
    <text evidence="10">Belongs to the glycosyl hydrolase 2 family. Beta-mannosidase B subfamily.</text>
</comment>
<proteinExistence type="inferred from homology"/>
<evidence type="ECO:0000313" key="18">
    <source>
        <dbReference type="Proteomes" id="UP000808349"/>
    </source>
</evidence>
<feature type="domain" description="Glycoside hydrolase family 2 immunoglobulin-like beta-sandwich" evidence="13">
    <location>
        <begin position="207"/>
        <end position="310"/>
    </location>
</feature>
<dbReference type="GO" id="GO:0005576">
    <property type="term" value="C:extracellular region"/>
    <property type="evidence" value="ECO:0007669"/>
    <property type="project" value="UniProtKB-SubCell"/>
</dbReference>
<dbReference type="GO" id="GO:0004567">
    <property type="term" value="F:beta-mannosidase activity"/>
    <property type="evidence" value="ECO:0007669"/>
    <property type="project" value="UniProtKB-EC"/>
</dbReference>
<evidence type="ECO:0000256" key="6">
    <source>
        <dbReference type="ARBA" id="ARBA00022525"/>
    </source>
</evidence>
<comment type="caution">
    <text evidence="17">The sequence shown here is derived from an EMBL/GenBank/DDBJ whole genome shotgun (WGS) entry which is preliminary data.</text>
</comment>
<comment type="subunit">
    <text evidence="4">Homodimer.</text>
</comment>
<dbReference type="InterPro" id="IPR050887">
    <property type="entry name" value="Beta-mannosidase_GH2"/>
</dbReference>
<feature type="domain" description="Beta-mannosidase Ig-fold" evidence="14">
    <location>
        <begin position="756"/>
        <end position="832"/>
    </location>
</feature>
<feature type="domain" description="Beta-mannosidase-like galactose-binding" evidence="16">
    <location>
        <begin position="32"/>
        <end position="195"/>
    </location>
</feature>
<comment type="subcellular location">
    <subcellularLocation>
        <location evidence="2">Secreted</location>
    </subcellularLocation>
</comment>
<feature type="domain" description="Mannosidase Ig/CBM-like" evidence="15">
    <location>
        <begin position="666"/>
        <end position="752"/>
    </location>
</feature>
<dbReference type="InterPro" id="IPR008979">
    <property type="entry name" value="Galactose-bd-like_sf"/>
</dbReference>
<dbReference type="FunFam" id="3.20.20.80:FF:000050">
    <property type="entry name" value="Beta-mannosidase B"/>
    <property type="match status" value="1"/>
</dbReference>
<evidence type="ECO:0000259" key="16">
    <source>
        <dbReference type="Pfam" id="PF22666"/>
    </source>
</evidence>
<organism evidence="17 18">
    <name type="scientific">Candidatus Defluviibacterium haderslevense</name>
    <dbReference type="NCBI Taxonomy" id="2981993"/>
    <lineage>
        <taxon>Bacteria</taxon>
        <taxon>Pseudomonadati</taxon>
        <taxon>Bacteroidota</taxon>
        <taxon>Saprospiria</taxon>
        <taxon>Saprospirales</taxon>
        <taxon>Saprospiraceae</taxon>
        <taxon>Candidatus Defluviibacterium</taxon>
    </lineage>
</organism>
<dbReference type="Gene3D" id="3.20.20.80">
    <property type="entry name" value="Glycosidases"/>
    <property type="match status" value="1"/>
</dbReference>
<dbReference type="InterPro" id="IPR041447">
    <property type="entry name" value="Mannosidase_ig"/>
</dbReference>
<evidence type="ECO:0000256" key="9">
    <source>
        <dbReference type="ARBA" id="ARBA00023295"/>
    </source>
</evidence>
<name>A0A9D7XD90_9BACT</name>
<evidence type="ECO:0000259" key="15">
    <source>
        <dbReference type="Pfam" id="PF17786"/>
    </source>
</evidence>
<comment type="catalytic activity">
    <reaction evidence="1">
        <text>Hydrolysis of terminal, non-reducing beta-D-mannose residues in beta-D-mannosides.</text>
        <dbReference type="EC" id="3.2.1.25"/>
    </reaction>
</comment>
<dbReference type="GO" id="GO:0005975">
    <property type="term" value="P:carbohydrate metabolic process"/>
    <property type="evidence" value="ECO:0007669"/>
    <property type="project" value="InterPro"/>
</dbReference>
<dbReference type="GO" id="GO:0006516">
    <property type="term" value="P:glycoprotein catabolic process"/>
    <property type="evidence" value="ECO:0007669"/>
    <property type="project" value="TreeGrafter"/>
</dbReference>
<dbReference type="InterPro" id="IPR054593">
    <property type="entry name" value="Beta-mannosidase-like_N2"/>
</dbReference>
<dbReference type="Pfam" id="PF00703">
    <property type="entry name" value="Glyco_hydro_2"/>
    <property type="match status" value="1"/>
</dbReference>
<evidence type="ECO:0000256" key="8">
    <source>
        <dbReference type="ARBA" id="ARBA00023180"/>
    </source>
</evidence>
<keyword evidence="9" id="KW-0326">Glycosidase</keyword>
<dbReference type="InterPro" id="IPR013783">
    <property type="entry name" value="Ig-like_fold"/>
</dbReference>
<evidence type="ECO:0000313" key="17">
    <source>
        <dbReference type="EMBL" id="MBK9717669.1"/>
    </source>
</evidence>
<evidence type="ECO:0000259" key="13">
    <source>
        <dbReference type="Pfam" id="PF00703"/>
    </source>
</evidence>
<evidence type="ECO:0000256" key="4">
    <source>
        <dbReference type="ARBA" id="ARBA00011738"/>
    </source>
</evidence>
<keyword evidence="8" id="KW-0325">Glycoprotein</keyword>
<evidence type="ECO:0000259" key="14">
    <source>
        <dbReference type="Pfam" id="PF17753"/>
    </source>
</evidence>
<dbReference type="EMBL" id="JADKFW010000005">
    <property type="protein sequence ID" value="MBK9717669.1"/>
    <property type="molecule type" value="Genomic_DNA"/>
</dbReference>
<dbReference type="Gene3D" id="2.60.40.10">
    <property type="entry name" value="Immunoglobulins"/>
    <property type="match status" value="3"/>
</dbReference>
<protein>
    <recommendedName>
        <fullName evidence="11">Beta-mannosidase B</fullName>
        <ecNumber evidence="5">3.2.1.25</ecNumber>
    </recommendedName>
    <alternativeName>
        <fullName evidence="12">Mannanase B</fullName>
    </alternativeName>
</protein>
<dbReference type="SUPFAM" id="SSF49303">
    <property type="entry name" value="beta-Galactosidase/glucuronidase domain"/>
    <property type="match status" value="3"/>
</dbReference>
<sequence>MKQSKIYIRILLIMLVLDTLKAQLSIPISKNWTYQSVNDESWLKCQIPNSIYTILEQSNIIQSPFLGNAEAKLDWISKKTWIFKNTFDLNPQDIQHEHIEIQFKDLDTYAEVYLNDSLLGKTNNAFRTWTFDIKKIVKPFQNELKIVLQSAPIIADSLYRNLDAALPGDMRVTSRKPQYHFGWDFGPKYPGCGIMSTPTIQFWNHIKLEDIAIQTRAIHHQNADVDLCLTGISDREETYHVEWTLDQLSFSQKINIPAGSFYIKLKHQIPNPKLWWPNGSGESYLYALKVQIKNQQKKILTHKENSTGIRTIKLISKKDKWGQGFYFQVNGKPIFIKGSNYIPQDIFQTRNQDHTRLLNDIKECHFNMIRIWGGGNYESDTFYSTCDQLGIMVWQDFMYACAMYPGDALFIENIKIEAEEQVRRLSKYPCLALWCGNNENNEAWHRWGWQTGLSHQTKTTLWEHYQKIFNQVLPNIVTTFSNHQSYWESSPLFGRGDKRFKHEGDAHDWGVWHDEMPFESFEQRIPRFMSEMGFQSLPNIYTIHTFVESGELSLENPSILSHQKHPRGNQLIQKYLERDLPKPKTFEDLIYLNQINQAEGIGLAIKAHRRAKPYCMGTLYWQLNDCWPGISWSGIDYYGHWKAMQHKVKELYQPVIMTTRESGDLIEVFITSDLLFPITSQIEISHIDFMGKFLTKDTFSVNLKTNQSKRIFTFDKRQIQAPNNEFNSLLSMRWIYNKTTGQAVHFFAKLKELKLTKPDYQIKWSSSKDDAFKFTISSNTFCKSVYFDLGPSVDFFPNFVDLIPNQEQEITVKTELKKITLEQMTIKSLYDF</sequence>